<dbReference type="AlphaFoldDB" id="A0A212J2C4"/>
<dbReference type="RefSeq" id="WP_296946940.1">
    <property type="nucleotide sequence ID" value="NZ_LT599021.1"/>
</dbReference>
<feature type="domain" description="DUF7674" evidence="1">
    <location>
        <begin position="7"/>
        <end position="114"/>
    </location>
</feature>
<dbReference type="EMBL" id="FLUL01000001">
    <property type="protein sequence ID" value="SBV93622.1"/>
    <property type="molecule type" value="Genomic_DNA"/>
</dbReference>
<gene>
    <name evidence="2" type="ORF">KL86DYS2_10574</name>
</gene>
<organism evidence="2">
    <name type="scientific">uncultured Dysgonomonas sp</name>
    <dbReference type="NCBI Taxonomy" id="206096"/>
    <lineage>
        <taxon>Bacteria</taxon>
        <taxon>Pseudomonadati</taxon>
        <taxon>Bacteroidota</taxon>
        <taxon>Bacteroidia</taxon>
        <taxon>Bacteroidales</taxon>
        <taxon>Dysgonomonadaceae</taxon>
        <taxon>Dysgonomonas</taxon>
        <taxon>environmental samples</taxon>
    </lineage>
</organism>
<dbReference type="Pfam" id="PF24722">
    <property type="entry name" value="DUF7674"/>
    <property type="match status" value="1"/>
</dbReference>
<reference evidence="2" key="1">
    <citation type="submission" date="2016-04" db="EMBL/GenBank/DDBJ databases">
        <authorList>
            <person name="Evans L.H."/>
            <person name="Alamgir A."/>
            <person name="Owens N."/>
            <person name="Weber N.D."/>
            <person name="Virtaneva K."/>
            <person name="Barbian K."/>
            <person name="Babar A."/>
            <person name="Rosenke K."/>
        </authorList>
    </citation>
    <scope>NUCLEOTIDE SEQUENCE</scope>
    <source>
        <strain evidence="2">86-2</strain>
    </source>
</reference>
<protein>
    <recommendedName>
        <fullName evidence="1">DUF7674 domain-containing protein</fullName>
    </recommendedName>
</protein>
<evidence type="ECO:0000259" key="1">
    <source>
        <dbReference type="Pfam" id="PF24722"/>
    </source>
</evidence>
<name>A0A212J2C4_9BACT</name>
<dbReference type="InterPro" id="IPR056091">
    <property type="entry name" value="DUF7674"/>
</dbReference>
<sequence length="119" mass="13797">MKTKIINTVQEWIPEQEVWIDDLIKSDSEMTEYVVLRKIAKVCIDKLKVGTPDDLASVQEIIKVIALLYNGGNQYTRNAIENEFFTELSSIESPASLKEHLHLFPMELRKEYLKTILEN</sequence>
<proteinExistence type="predicted"/>
<evidence type="ECO:0000313" key="2">
    <source>
        <dbReference type="EMBL" id="SBV93622.1"/>
    </source>
</evidence>
<accession>A0A212J2C4</accession>